<dbReference type="EMBL" id="UINC01095355">
    <property type="protein sequence ID" value="SVC51375.1"/>
    <property type="molecule type" value="Genomic_DNA"/>
</dbReference>
<dbReference type="InterPro" id="IPR013658">
    <property type="entry name" value="SGL"/>
</dbReference>
<dbReference type="Gene3D" id="2.120.10.30">
    <property type="entry name" value="TolB, C-terminal domain"/>
    <property type="match status" value="1"/>
</dbReference>
<dbReference type="PANTHER" id="PTHR10907:SF47">
    <property type="entry name" value="REGUCALCIN"/>
    <property type="match status" value="1"/>
</dbReference>
<protein>
    <recommendedName>
        <fullName evidence="2">SMP-30/Gluconolactonase/LRE-like region domain-containing protein</fullName>
    </recommendedName>
</protein>
<dbReference type="InterPro" id="IPR011042">
    <property type="entry name" value="6-blade_b-propeller_TolB-like"/>
</dbReference>
<proteinExistence type="inferred from homology"/>
<dbReference type="PANTHER" id="PTHR10907">
    <property type="entry name" value="REGUCALCIN"/>
    <property type="match status" value="1"/>
</dbReference>
<organism evidence="3">
    <name type="scientific">marine metagenome</name>
    <dbReference type="NCBI Taxonomy" id="408172"/>
    <lineage>
        <taxon>unclassified sequences</taxon>
        <taxon>metagenomes</taxon>
        <taxon>ecological metagenomes</taxon>
    </lineage>
</organism>
<dbReference type="SUPFAM" id="SSF63829">
    <property type="entry name" value="Calcium-dependent phosphotriesterase"/>
    <property type="match status" value="1"/>
</dbReference>
<feature type="domain" description="SMP-30/Gluconolactonase/LRE-like region" evidence="2">
    <location>
        <begin position="13"/>
        <end position="252"/>
    </location>
</feature>
<comment type="similarity">
    <text evidence="1">Belongs to the SMP-30/CGR1 family.</text>
</comment>
<evidence type="ECO:0000256" key="1">
    <source>
        <dbReference type="ARBA" id="ARBA00008853"/>
    </source>
</evidence>
<evidence type="ECO:0000313" key="3">
    <source>
        <dbReference type="EMBL" id="SVC51375.1"/>
    </source>
</evidence>
<evidence type="ECO:0000259" key="2">
    <source>
        <dbReference type="Pfam" id="PF08450"/>
    </source>
</evidence>
<dbReference type="Pfam" id="PF08450">
    <property type="entry name" value="SGL"/>
    <property type="match status" value="1"/>
</dbReference>
<gene>
    <name evidence="3" type="ORF">METZ01_LOCUS304229</name>
</gene>
<dbReference type="GO" id="GO:0019853">
    <property type="term" value="P:L-ascorbic acid biosynthetic process"/>
    <property type="evidence" value="ECO:0007669"/>
    <property type="project" value="TreeGrafter"/>
</dbReference>
<dbReference type="GO" id="GO:0005509">
    <property type="term" value="F:calcium ion binding"/>
    <property type="evidence" value="ECO:0007669"/>
    <property type="project" value="TreeGrafter"/>
</dbReference>
<sequence length="280" mass="30272">MTSIELLIDGLDFGEGPRWHNGLLWYSDFFQHRVYTVSLDGRREVVLDLGDEQPSGLGWLPDGDLLVVGMLDRKILRYDGTDTTVHAELDDIATWHCNDMVVSKSGIAYVGNFGYDYGSGAPAVTANLAAVFQDGSKTVAAEGLNFPNGSVITEDEKTLIVGETFSCQYSAFSIHSDGTLSEGRIWAEMPGRLPDGCTLDSENGIWFADAFSSQVVRVLEGGEITDVIDLPQRTFACMLGGDDGKTLFILTSTSDPETGVEPGKGAIYTTQVEIPHSGMP</sequence>
<name>A0A382MTE6_9ZZZZ</name>
<dbReference type="GO" id="GO:0004341">
    <property type="term" value="F:gluconolactonase activity"/>
    <property type="evidence" value="ECO:0007669"/>
    <property type="project" value="TreeGrafter"/>
</dbReference>
<reference evidence="3" key="1">
    <citation type="submission" date="2018-05" db="EMBL/GenBank/DDBJ databases">
        <authorList>
            <person name="Lanie J.A."/>
            <person name="Ng W.-L."/>
            <person name="Kazmierczak K.M."/>
            <person name="Andrzejewski T.M."/>
            <person name="Davidsen T.M."/>
            <person name="Wayne K.J."/>
            <person name="Tettelin H."/>
            <person name="Glass J.I."/>
            <person name="Rusch D."/>
            <person name="Podicherti R."/>
            <person name="Tsui H.-C.T."/>
            <person name="Winkler M.E."/>
        </authorList>
    </citation>
    <scope>NUCLEOTIDE SEQUENCE</scope>
</reference>
<accession>A0A382MTE6</accession>
<dbReference type="AlphaFoldDB" id="A0A382MTE6"/>